<dbReference type="SUPFAM" id="SSF64288">
    <property type="entry name" value="Chorismate lyase-like"/>
    <property type="match status" value="1"/>
</dbReference>
<dbReference type="Gene3D" id="3.40.1410.10">
    <property type="entry name" value="Chorismate lyase-like"/>
    <property type="match status" value="1"/>
</dbReference>
<reference evidence="7 8" key="1">
    <citation type="submission" date="2016-02" db="EMBL/GenBank/DDBJ databases">
        <title>Species-wide whole genome sequencing reveals diversity, host range in Lonsdalea quercina.</title>
        <authorList>
            <person name="Li Y."/>
        </authorList>
    </citation>
    <scope>NUCLEOTIDE SEQUENCE [LARGE SCALE GENOMIC DNA]</scope>
    <source>
        <strain evidence="5 7">LMG 26264</strain>
        <strain evidence="6 8">LMG 26265</strain>
    </source>
</reference>
<evidence type="ECO:0000256" key="1">
    <source>
        <dbReference type="ARBA" id="ARBA00023015"/>
    </source>
</evidence>
<dbReference type="EMBL" id="LUTP01000005">
    <property type="protein sequence ID" value="OSN07851.1"/>
    <property type="molecule type" value="Genomic_DNA"/>
</dbReference>
<sequence length="252" mass="28969">MIDKHSFVPFYLQIEQILTRQIHDNTLKPGDPLPTEAEMCQQYQVSRMTARKAVDYLVRQGLVERFRGRGTFVAQPDTQVKVQLPLDQHLTSSEVANSTQRKIVNRLLHFSQQTATAEVAHALRIEPETRVHYMVRLRLIDGTPFVYEQSWMIQSLFPDLSEHDLNQSKYAYLKSKGYDAVGSHKQIFAELPSVDVLEALGLARDEPVLRASVVAFFADERPFELSNVYYNQRRYAFTLDAPLRPLFTPSPS</sequence>
<dbReference type="PANTHER" id="PTHR44846:SF1">
    <property type="entry name" value="MANNOSYL-D-GLYCERATE TRANSPORT_METABOLISM SYSTEM REPRESSOR MNGR-RELATED"/>
    <property type="match status" value="1"/>
</dbReference>
<keyword evidence="2" id="KW-0238">DNA-binding</keyword>
<dbReference type="Pfam" id="PF00392">
    <property type="entry name" value="GntR"/>
    <property type="match status" value="1"/>
</dbReference>
<dbReference type="PROSITE" id="PS50949">
    <property type="entry name" value="HTH_GNTR"/>
    <property type="match status" value="1"/>
</dbReference>
<dbReference type="GO" id="GO:0045892">
    <property type="term" value="P:negative regulation of DNA-templated transcription"/>
    <property type="evidence" value="ECO:0007669"/>
    <property type="project" value="TreeGrafter"/>
</dbReference>
<evidence type="ECO:0000313" key="6">
    <source>
        <dbReference type="EMBL" id="OSN11632.1"/>
    </source>
</evidence>
<gene>
    <name evidence="5" type="ORF">AU511_02885</name>
    <name evidence="6" type="ORF">AU512_01785</name>
</gene>
<dbReference type="Gene3D" id="1.10.10.10">
    <property type="entry name" value="Winged helix-like DNA-binding domain superfamily/Winged helix DNA-binding domain"/>
    <property type="match status" value="1"/>
</dbReference>
<name>A0A1X3S0B9_9GAMM</name>
<dbReference type="AlphaFoldDB" id="A0A1X3S0B9"/>
<dbReference type="SUPFAM" id="SSF46785">
    <property type="entry name" value="Winged helix' DNA-binding domain"/>
    <property type="match status" value="1"/>
</dbReference>
<dbReference type="OrthoDB" id="9808698at2"/>
<evidence type="ECO:0000313" key="8">
    <source>
        <dbReference type="Proteomes" id="UP000194040"/>
    </source>
</evidence>
<keyword evidence="3" id="KW-0804">Transcription</keyword>
<evidence type="ECO:0000313" key="5">
    <source>
        <dbReference type="EMBL" id="OSN07851.1"/>
    </source>
</evidence>
<organism evidence="5 7">
    <name type="scientific">Lonsdalea iberica</name>
    <dbReference type="NCBI Taxonomy" id="1082703"/>
    <lineage>
        <taxon>Bacteria</taxon>
        <taxon>Pseudomonadati</taxon>
        <taxon>Pseudomonadota</taxon>
        <taxon>Gammaproteobacteria</taxon>
        <taxon>Enterobacterales</taxon>
        <taxon>Pectobacteriaceae</taxon>
        <taxon>Lonsdalea</taxon>
    </lineage>
</organism>
<dbReference type="InterPro" id="IPR050679">
    <property type="entry name" value="Bact_HTH_transcr_reg"/>
</dbReference>
<keyword evidence="8" id="KW-1185">Reference proteome</keyword>
<dbReference type="InterPro" id="IPR000524">
    <property type="entry name" value="Tscrpt_reg_HTH_GntR"/>
</dbReference>
<evidence type="ECO:0000256" key="3">
    <source>
        <dbReference type="ARBA" id="ARBA00023163"/>
    </source>
</evidence>
<dbReference type="Proteomes" id="UP000194020">
    <property type="component" value="Unassembled WGS sequence"/>
</dbReference>
<evidence type="ECO:0000256" key="2">
    <source>
        <dbReference type="ARBA" id="ARBA00023125"/>
    </source>
</evidence>
<dbReference type="InterPro" id="IPR036388">
    <property type="entry name" value="WH-like_DNA-bd_sf"/>
</dbReference>
<dbReference type="RefSeq" id="WP_094099858.1">
    <property type="nucleotide sequence ID" value="NZ_LUTP01000005.1"/>
</dbReference>
<dbReference type="SMART" id="SM00866">
    <property type="entry name" value="UTRA"/>
    <property type="match status" value="1"/>
</dbReference>
<dbReference type="GO" id="GO:0003700">
    <property type="term" value="F:DNA-binding transcription factor activity"/>
    <property type="evidence" value="ECO:0007669"/>
    <property type="project" value="InterPro"/>
</dbReference>
<dbReference type="PRINTS" id="PR00035">
    <property type="entry name" value="HTHGNTR"/>
</dbReference>
<dbReference type="CDD" id="cd07377">
    <property type="entry name" value="WHTH_GntR"/>
    <property type="match status" value="1"/>
</dbReference>
<protein>
    <submittedName>
        <fullName evidence="5">GntR family transcriptional regulator</fullName>
    </submittedName>
</protein>
<dbReference type="GO" id="GO:0003677">
    <property type="term" value="F:DNA binding"/>
    <property type="evidence" value="ECO:0007669"/>
    <property type="project" value="UniProtKB-KW"/>
</dbReference>
<dbReference type="SMART" id="SM00345">
    <property type="entry name" value="HTH_GNTR"/>
    <property type="match status" value="1"/>
</dbReference>
<evidence type="ECO:0000313" key="7">
    <source>
        <dbReference type="Proteomes" id="UP000194020"/>
    </source>
</evidence>
<feature type="domain" description="HTH gntR-type" evidence="4">
    <location>
        <begin position="8"/>
        <end position="76"/>
    </location>
</feature>
<comment type="caution">
    <text evidence="5">The sequence shown here is derived from an EMBL/GenBank/DDBJ whole genome shotgun (WGS) entry which is preliminary data.</text>
</comment>
<dbReference type="InterPro" id="IPR011663">
    <property type="entry name" value="UTRA"/>
</dbReference>
<dbReference type="InterPro" id="IPR028978">
    <property type="entry name" value="Chorismate_lyase_/UTRA_dom_sf"/>
</dbReference>
<dbReference type="Pfam" id="PF07702">
    <property type="entry name" value="UTRA"/>
    <property type="match status" value="1"/>
</dbReference>
<dbReference type="Proteomes" id="UP000194040">
    <property type="component" value="Unassembled WGS sequence"/>
</dbReference>
<accession>A0A1X3S0B9</accession>
<dbReference type="FunFam" id="1.10.10.10:FF:000079">
    <property type="entry name" value="GntR family transcriptional regulator"/>
    <property type="match status" value="1"/>
</dbReference>
<dbReference type="PANTHER" id="PTHR44846">
    <property type="entry name" value="MANNOSYL-D-GLYCERATE TRANSPORT/METABOLISM SYSTEM REPRESSOR MNGR-RELATED"/>
    <property type="match status" value="1"/>
</dbReference>
<proteinExistence type="predicted"/>
<dbReference type="EMBL" id="LUTQ01000003">
    <property type="protein sequence ID" value="OSN11632.1"/>
    <property type="molecule type" value="Genomic_DNA"/>
</dbReference>
<evidence type="ECO:0000259" key="4">
    <source>
        <dbReference type="PROSITE" id="PS50949"/>
    </source>
</evidence>
<dbReference type="InterPro" id="IPR036390">
    <property type="entry name" value="WH_DNA-bd_sf"/>
</dbReference>
<keyword evidence="1" id="KW-0805">Transcription regulation</keyword>